<sequence>MSESCLFPFPSLSSPLHPSGRCWGPKGHCPRRSWRLVNHLAGSPQHLAPRGLLKQTLGSGGEKATDPSMLSEVCSQQDKFTSRDQETSACLLDSESYCTLEEEGTDPLPSQAPGHHDLESSYVDPSNSPDWLRIRTLLQQLPPQDSDERYCSMLGEQERFQLRLFSAHRRQEALGQGVIRLVPSRFEGYMCEKCGANLKPGEPGVFAARAGERSCWHPGCFTCQTCSQALLDLIYFYHKGHLYCGRHHAELLRPRCPACDQLIFSGRCTEAAGRRWHEDHFCCLDCTRPLSSGQYALPGSGPCCPRCFENRLHSDPNSSQPVEETFASQSKDPTAVCSSSCHENRMEQPRDGPEKDEIPQSFLNSAEILEKSPEERRPSCSLRTPCSGEDGPCPTCSSSSDSEPDGFFLGQPLPQPGDGSPADPGSFHLHAGGRAPGRQCRVC</sequence>
<dbReference type="AlphaFoldDB" id="A0A4X2KGP5"/>
<evidence type="ECO:0008006" key="11">
    <source>
        <dbReference type="Google" id="ProtNLM"/>
    </source>
</evidence>
<dbReference type="Pfam" id="PF06297">
    <property type="entry name" value="PET"/>
    <property type="match status" value="1"/>
</dbReference>
<dbReference type="GeneID" id="114024978"/>
<dbReference type="FunFam" id="2.10.110.10:FF:000005">
    <property type="entry name" value="Testin isoform 1"/>
    <property type="match status" value="1"/>
</dbReference>
<feature type="compositionally biased region" description="Basic and acidic residues" evidence="6">
    <location>
        <begin position="368"/>
        <end position="378"/>
    </location>
</feature>
<reference evidence="10" key="1">
    <citation type="submission" date="2018-12" db="EMBL/GenBank/DDBJ databases">
        <authorList>
            <person name="Yazar S."/>
        </authorList>
    </citation>
    <scope>NUCLEOTIDE SEQUENCE [LARGE SCALE GENOMIC DNA]</scope>
</reference>
<dbReference type="GeneTree" id="ENSGT00940000161789"/>
<evidence type="ECO:0000313" key="9">
    <source>
        <dbReference type="Ensembl" id="ENSVURP00010011018.1"/>
    </source>
</evidence>
<keyword evidence="3 5" id="KW-0862">Zinc</keyword>
<feature type="domain" description="PET" evidence="8">
    <location>
        <begin position="78"/>
        <end position="187"/>
    </location>
</feature>
<evidence type="ECO:0000256" key="6">
    <source>
        <dbReference type="SAM" id="MobiDB-lite"/>
    </source>
</evidence>
<dbReference type="SUPFAM" id="SSF57716">
    <property type="entry name" value="Glucocorticoid receptor-like (DNA-binding domain)"/>
    <property type="match status" value="1"/>
</dbReference>
<keyword evidence="1 5" id="KW-0479">Metal-binding</keyword>
<accession>A0A4X2KGP5</accession>
<dbReference type="PROSITE" id="PS00478">
    <property type="entry name" value="LIM_DOMAIN_1"/>
    <property type="match status" value="1"/>
</dbReference>
<feature type="region of interest" description="Disordered" evidence="6">
    <location>
        <begin position="368"/>
        <end position="443"/>
    </location>
</feature>
<keyword evidence="10" id="KW-1185">Reference proteome</keyword>
<evidence type="ECO:0000259" key="8">
    <source>
        <dbReference type="PROSITE" id="PS51303"/>
    </source>
</evidence>
<name>A0A4X2KGP5_VOMUR</name>
<evidence type="ECO:0000259" key="7">
    <source>
        <dbReference type="PROSITE" id="PS50023"/>
    </source>
</evidence>
<feature type="region of interest" description="Disordered" evidence="6">
    <location>
        <begin position="101"/>
        <end position="124"/>
    </location>
</feature>
<evidence type="ECO:0000256" key="3">
    <source>
        <dbReference type="ARBA" id="ARBA00022833"/>
    </source>
</evidence>
<dbReference type="RefSeq" id="XP_027694085.1">
    <property type="nucleotide sequence ID" value="XM_027838284.1"/>
</dbReference>
<gene>
    <name evidence="9" type="primary">PRICKLE4</name>
</gene>
<dbReference type="Ensembl" id="ENSVURT00010012512.1">
    <property type="protein sequence ID" value="ENSVURP00010011018.1"/>
    <property type="gene ID" value="ENSVURG00010008515.1"/>
</dbReference>
<evidence type="ECO:0000256" key="1">
    <source>
        <dbReference type="ARBA" id="ARBA00022723"/>
    </source>
</evidence>
<dbReference type="Pfam" id="PF00412">
    <property type="entry name" value="LIM"/>
    <property type="match status" value="2"/>
</dbReference>
<dbReference type="Proteomes" id="UP000314987">
    <property type="component" value="Unassembled WGS sequence"/>
</dbReference>
<evidence type="ECO:0000313" key="10">
    <source>
        <dbReference type="Proteomes" id="UP000314987"/>
    </source>
</evidence>
<dbReference type="FunFam" id="2.10.110.10:FF:000093">
    <property type="entry name" value="prickle-like protein 4 isoform X3"/>
    <property type="match status" value="1"/>
</dbReference>
<dbReference type="PROSITE" id="PS50023">
    <property type="entry name" value="LIM_DOMAIN_2"/>
    <property type="match status" value="2"/>
</dbReference>
<dbReference type="OrthoDB" id="10069167at2759"/>
<feature type="domain" description="LIM zinc-binding" evidence="7">
    <location>
        <begin position="189"/>
        <end position="254"/>
    </location>
</feature>
<feature type="region of interest" description="Disordered" evidence="6">
    <location>
        <begin position="318"/>
        <end position="337"/>
    </location>
</feature>
<dbReference type="CTD" id="29964"/>
<dbReference type="CDD" id="cd09341">
    <property type="entry name" value="LIM2_Testin_like"/>
    <property type="match status" value="1"/>
</dbReference>
<dbReference type="SMART" id="SM00132">
    <property type="entry name" value="LIM"/>
    <property type="match status" value="2"/>
</dbReference>
<dbReference type="PANTHER" id="PTHR24211:SF35">
    <property type="entry name" value="PRICKLE-LIKE PROTEIN 4"/>
    <property type="match status" value="1"/>
</dbReference>
<evidence type="ECO:0000256" key="5">
    <source>
        <dbReference type="PROSITE-ProRule" id="PRU00125"/>
    </source>
</evidence>
<dbReference type="InterPro" id="IPR010442">
    <property type="entry name" value="PET_domain"/>
</dbReference>
<keyword evidence="4 5" id="KW-0440">LIM domain</keyword>
<dbReference type="Gene3D" id="2.10.110.10">
    <property type="entry name" value="Cysteine Rich Protein"/>
    <property type="match status" value="2"/>
</dbReference>
<feature type="domain" description="LIM zinc-binding" evidence="7">
    <location>
        <begin position="255"/>
        <end position="314"/>
    </location>
</feature>
<dbReference type="PROSITE" id="PS51303">
    <property type="entry name" value="PET"/>
    <property type="match status" value="1"/>
</dbReference>
<dbReference type="STRING" id="29139.ENSVURP00010011018"/>
<dbReference type="InterPro" id="IPR001781">
    <property type="entry name" value="Znf_LIM"/>
</dbReference>
<evidence type="ECO:0000256" key="2">
    <source>
        <dbReference type="ARBA" id="ARBA00022737"/>
    </source>
</evidence>
<protein>
    <recommendedName>
        <fullName evidence="11">Prickle planar cell polarity protein 4</fullName>
    </recommendedName>
</protein>
<dbReference type="CDD" id="cd09340">
    <property type="entry name" value="LIM1_Testin_like"/>
    <property type="match status" value="1"/>
</dbReference>
<dbReference type="OMA" id="LNSGWPH"/>
<reference evidence="9" key="2">
    <citation type="submission" date="2025-08" db="UniProtKB">
        <authorList>
            <consortium name="Ensembl"/>
        </authorList>
    </citation>
    <scope>IDENTIFICATION</scope>
</reference>
<evidence type="ECO:0000256" key="4">
    <source>
        <dbReference type="ARBA" id="ARBA00023038"/>
    </source>
</evidence>
<reference evidence="9" key="3">
    <citation type="submission" date="2025-09" db="UniProtKB">
        <authorList>
            <consortium name="Ensembl"/>
        </authorList>
    </citation>
    <scope>IDENTIFICATION</scope>
</reference>
<dbReference type="InterPro" id="IPR047120">
    <property type="entry name" value="Pk/Esn/Tes"/>
</dbReference>
<dbReference type="GO" id="GO:0008270">
    <property type="term" value="F:zinc ion binding"/>
    <property type="evidence" value="ECO:0007669"/>
    <property type="project" value="InterPro"/>
</dbReference>
<keyword evidence="2" id="KW-0677">Repeat</keyword>
<organism evidence="9 10">
    <name type="scientific">Vombatus ursinus</name>
    <name type="common">Common wombat</name>
    <dbReference type="NCBI Taxonomy" id="29139"/>
    <lineage>
        <taxon>Eukaryota</taxon>
        <taxon>Metazoa</taxon>
        <taxon>Chordata</taxon>
        <taxon>Craniata</taxon>
        <taxon>Vertebrata</taxon>
        <taxon>Euteleostomi</taxon>
        <taxon>Mammalia</taxon>
        <taxon>Metatheria</taxon>
        <taxon>Diprotodontia</taxon>
        <taxon>Vombatidae</taxon>
        <taxon>Vombatus</taxon>
    </lineage>
</organism>
<dbReference type="PANTHER" id="PTHR24211">
    <property type="entry name" value="LIM DOMAIN-CONTAINING PROTEIN"/>
    <property type="match status" value="1"/>
</dbReference>
<proteinExistence type="predicted"/>